<keyword evidence="2" id="KW-1185">Reference proteome</keyword>
<proteinExistence type="predicted"/>
<dbReference type="AlphaFoldDB" id="A0A4R2MV02"/>
<organism evidence="1 2">
    <name type="scientific">Bisgaardia hudsonensis</name>
    <dbReference type="NCBI Taxonomy" id="109472"/>
    <lineage>
        <taxon>Bacteria</taxon>
        <taxon>Pseudomonadati</taxon>
        <taxon>Pseudomonadota</taxon>
        <taxon>Gammaproteobacteria</taxon>
        <taxon>Pasteurellales</taxon>
        <taxon>Pasteurellaceae</taxon>
        <taxon>Bisgaardia</taxon>
    </lineage>
</organism>
<accession>A0A4R2MV02</accession>
<protein>
    <submittedName>
        <fullName evidence="1">Uncharacterized protein</fullName>
    </submittedName>
</protein>
<gene>
    <name evidence="1" type="ORF">EV697_10555</name>
</gene>
<reference evidence="1 2" key="1">
    <citation type="submission" date="2019-03" db="EMBL/GenBank/DDBJ databases">
        <title>Genomic Encyclopedia of Type Strains, Phase IV (KMG-IV): sequencing the most valuable type-strain genomes for metagenomic binning, comparative biology and taxonomic classification.</title>
        <authorList>
            <person name="Goeker M."/>
        </authorList>
    </citation>
    <scope>NUCLEOTIDE SEQUENCE [LARGE SCALE GENOMIC DNA]</scope>
    <source>
        <strain evidence="1 2">DSM 28231</strain>
    </source>
</reference>
<evidence type="ECO:0000313" key="2">
    <source>
        <dbReference type="Proteomes" id="UP000294841"/>
    </source>
</evidence>
<dbReference type="RefSeq" id="WP_132024229.1">
    <property type="nucleotide sequence ID" value="NZ_CP016605.1"/>
</dbReference>
<dbReference type="EMBL" id="SLXI01000005">
    <property type="protein sequence ID" value="TCP11943.1"/>
    <property type="molecule type" value="Genomic_DNA"/>
</dbReference>
<name>A0A4R2MV02_9PAST</name>
<comment type="caution">
    <text evidence="1">The sequence shown here is derived from an EMBL/GenBank/DDBJ whole genome shotgun (WGS) entry which is preliminary data.</text>
</comment>
<dbReference type="OrthoDB" id="5679043at2"/>
<sequence>MNNLIIGFYGASNNGKTHTLNELINLLKAEENDLLNIDQTKSFEYNGKKIGISTHGDYGSVVKEQLGNLIKKDKCSIIITACRTSGATHDAIEFYRDKYNIEYVTCPYLFLTNNETPNDVQLKRIYTSSAIFLKSYIDNYMRG</sequence>
<evidence type="ECO:0000313" key="1">
    <source>
        <dbReference type="EMBL" id="TCP11943.1"/>
    </source>
</evidence>
<dbReference type="Proteomes" id="UP000294841">
    <property type="component" value="Unassembled WGS sequence"/>
</dbReference>